<evidence type="ECO:0000313" key="4">
    <source>
        <dbReference type="Proteomes" id="UP000003111"/>
    </source>
</evidence>
<evidence type="ECO:0000259" key="2">
    <source>
        <dbReference type="Pfam" id="PF11716"/>
    </source>
</evidence>
<dbReference type="InterPro" id="IPR013917">
    <property type="entry name" value="tRNA_wybutosine-synth"/>
</dbReference>
<dbReference type="EMBL" id="ACLF03000002">
    <property type="protein sequence ID" value="EFQ84453.1"/>
    <property type="molecule type" value="Genomic_DNA"/>
</dbReference>
<dbReference type="Pfam" id="PF11716">
    <property type="entry name" value="MDMPI_N"/>
    <property type="match status" value="1"/>
</dbReference>
<dbReference type="Proteomes" id="UP000003111">
    <property type="component" value="Unassembled WGS sequence"/>
</dbReference>
<dbReference type="NCBIfam" id="TIGR03084">
    <property type="entry name" value="TIGR03084 family metal-binding protein"/>
    <property type="match status" value="1"/>
</dbReference>
<proteinExistence type="predicted"/>
<organism evidence="3 4">
    <name type="scientific">Aeromicrobium marinum DSM 15272</name>
    <dbReference type="NCBI Taxonomy" id="585531"/>
    <lineage>
        <taxon>Bacteria</taxon>
        <taxon>Bacillati</taxon>
        <taxon>Actinomycetota</taxon>
        <taxon>Actinomycetes</taxon>
        <taxon>Propionibacteriales</taxon>
        <taxon>Nocardioidaceae</taxon>
        <taxon>Aeromicrobium</taxon>
    </lineage>
</organism>
<dbReference type="InterPro" id="IPR024344">
    <property type="entry name" value="MDMPI_metal-binding"/>
</dbReference>
<dbReference type="InterPro" id="IPR034660">
    <property type="entry name" value="DinB/YfiT-like"/>
</dbReference>
<dbReference type="InterPro" id="IPR017518">
    <property type="entry name" value="CHP03084"/>
</dbReference>
<dbReference type="STRING" id="585531.HMPREF0063_10305"/>
<dbReference type="Gene3D" id="1.20.120.450">
    <property type="entry name" value="dinb family like domain"/>
    <property type="match status" value="1"/>
</dbReference>
<evidence type="ECO:0000313" key="3">
    <source>
        <dbReference type="EMBL" id="EFQ84453.1"/>
    </source>
</evidence>
<dbReference type="AlphaFoldDB" id="E2S8E8"/>
<protein>
    <submittedName>
        <fullName evidence="3">TIGR03084 family protein</fullName>
    </submittedName>
</protein>
<comment type="caution">
    <text evidence="3">The sequence shown here is derived from an EMBL/GenBank/DDBJ whole genome shotgun (WGS) entry which is preliminary data.</text>
</comment>
<dbReference type="eggNOG" id="ENOG502Z7S3">
    <property type="taxonomic scope" value="Bacteria"/>
</dbReference>
<accession>E2S8E8</accession>
<keyword evidence="4" id="KW-1185">Reference proteome</keyword>
<dbReference type="HOGENOM" id="CLU_067335_0_0_11"/>
<dbReference type="InterPro" id="IPR017517">
    <property type="entry name" value="Maleyloyr_isom"/>
</dbReference>
<sequence length="267" mass="29179">MNQRATILETVLTDLDAESEQLDAWVSGLDEAGWATVTTAEGWTVLHQVAHLLWTDRASLAAIAQGEEWDQLLVVAQADPGGFVDSETERLAELPPDSMLHHWRQSRAKLADALRGVPDGVKVPWFGPPMAPVSMATARIMETWAHGHDVAEAIGTEVPRTDRVRHICHLGVRTRGFAYLMRGAEAPDAPVRVELTGPSGEVWSWGPEDAADRVTGDGWDFGLLATRRRHRDDVDVHAVGPAADDWLDVVQAFAGLPGSDPQRLADR</sequence>
<name>E2S8E8_9ACTN</name>
<dbReference type="SUPFAM" id="SSF109854">
    <property type="entry name" value="DinB/YfiT-like putative metalloenzymes"/>
    <property type="match status" value="1"/>
</dbReference>
<evidence type="ECO:0000259" key="1">
    <source>
        <dbReference type="Pfam" id="PF08608"/>
    </source>
</evidence>
<gene>
    <name evidence="3" type="ORF">HMPREF0063_10305</name>
</gene>
<dbReference type="OrthoDB" id="113180at2"/>
<reference evidence="3" key="1">
    <citation type="submission" date="2010-08" db="EMBL/GenBank/DDBJ databases">
        <authorList>
            <person name="Muzny D."/>
            <person name="Qin X."/>
            <person name="Buhay C."/>
            <person name="Dugan-Rocha S."/>
            <person name="Ding Y."/>
            <person name="Chen G."/>
            <person name="Hawes A."/>
            <person name="Holder M."/>
            <person name="Jhangiani S."/>
            <person name="Johnson A."/>
            <person name="Khan Z."/>
            <person name="Li Z."/>
            <person name="Liu W."/>
            <person name="Liu X."/>
            <person name="Perez L."/>
            <person name="Shen H."/>
            <person name="Wang Q."/>
            <person name="Watt J."/>
            <person name="Xi L."/>
            <person name="Xin Y."/>
            <person name="Zhou J."/>
            <person name="Deng J."/>
            <person name="Jiang H."/>
            <person name="Liu Y."/>
            <person name="Qu J."/>
            <person name="Song X.-Z."/>
            <person name="Zhang L."/>
            <person name="Villasana D."/>
            <person name="Johnson A."/>
            <person name="Liu J."/>
            <person name="Liyanage D."/>
            <person name="Lorensuhewa L."/>
            <person name="Robinson T."/>
            <person name="Song A."/>
            <person name="Song B.-B."/>
            <person name="Dinh H."/>
            <person name="Thornton R."/>
            <person name="Coyle M."/>
            <person name="Francisco L."/>
            <person name="Jackson L."/>
            <person name="Javaid M."/>
            <person name="Korchina V."/>
            <person name="Kovar C."/>
            <person name="Mata R."/>
            <person name="Mathew T."/>
            <person name="Ngo R."/>
            <person name="Nguyen L."/>
            <person name="Nguyen N."/>
            <person name="Okwuonu G."/>
            <person name="Ongeri F."/>
            <person name="Pham C."/>
            <person name="Simmons D."/>
            <person name="Wilczek-Boney K."/>
            <person name="Hale W."/>
            <person name="Jakkamsetti A."/>
            <person name="Pham P."/>
            <person name="Ruth R."/>
            <person name="San Lucas F."/>
            <person name="Warren J."/>
            <person name="Zhang J."/>
            <person name="Zhao Z."/>
            <person name="Zhou C."/>
            <person name="Zhu D."/>
            <person name="Lee S."/>
            <person name="Bess C."/>
            <person name="Blankenburg K."/>
            <person name="Forbes L."/>
            <person name="Fu Q."/>
            <person name="Gubbala S."/>
            <person name="Hirani K."/>
            <person name="Jayaseelan J.C."/>
            <person name="Lara F."/>
            <person name="Munidasa M."/>
            <person name="Palculict T."/>
            <person name="Patil S."/>
            <person name="Pu L.-L."/>
            <person name="Saada N."/>
            <person name="Tang L."/>
            <person name="Weissenberger G."/>
            <person name="Zhu Y."/>
            <person name="Hemphill L."/>
            <person name="Shang Y."/>
            <person name="Youmans B."/>
            <person name="Ayvaz T."/>
            <person name="Ross M."/>
            <person name="Santibanez J."/>
            <person name="Aqrawi P."/>
            <person name="Gross S."/>
            <person name="Joshi V."/>
            <person name="Fowler G."/>
            <person name="Nazareth L."/>
            <person name="Reid J."/>
            <person name="Worley K."/>
            <person name="Petrosino J."/>
            <person name="Highlander S."/>
            <person name="Gibbs R."/>
        </authorList>
    </citation>
    <scope>NUCLEOTIDE SEQUENCE [LARGE SCALE GENOMIC DNA]</scope>
    <source>
        <strain evidence="3">DSM 15272</strain>
    </source>
</reference>
<dbReference type="RefSeq" id="WP_007079185.1">
    <property type="nucleotide sequence ID" value="NZ_CM001024.1"/>
</dbReference>
<feature type="domain" description="Mycothiol-dependent maleylpyruvate isomerase metal-binding" evidence="2">
    <location>
        <begin position="15"/>
        <end position="151"/>
    </location>
</feature>
<dbReference type="NCBIfam" id="TIGR03083">
    <property type="entry name" value="maleylpyruvate isomerase family mycothiol-dependent enzyme"/>
    <property type="match status" value="1"/>
</dbReference>
<dbReference type="GO" id="GO:0046872">
    <property type="term" value="F:metal ion binding"/>
    <property type="evidence" value="ECO:0007669"/>
    <property type="project" value="InterPro"/>
</dbReference>
<feature type="domain" description="tRNA wybutosine-synthesis" evidence="1">
    <location>
        <begin position="189"/>
        <end position="237"/>
    </location>
</feature>
<dbReference type="Pfam" id="PF08608">
    <property type="entry name" value="Wyosine_form"/>
    <property type="match status" value="1"/>
</dbReference>